<sequence length="402" mass="44504">MDHVYSIQEITGIIKSLFEQNFSSLRIAGEISNCRPSSTGHLYFTLKDEKAALQAVMFKGRTWTLGFEPKDGLKVIVSGSLSVYEQRGSYQIIVETMELAGEGAILKMLEERKQKLAREGLFDRDRKRPLPFFPLRIAVITSPTGAALRDILTVLSRRNRTVSVTVLPAPVQGAEAAPVLVRQLETANRYKLGELIIIGRGGGSLEDLLPFSDEAVVRAVAASEIPVISAVGHEIDWALTDFAADVRAPTPSAAAELAVPVLDEITDTITQIQSDMLRSIGSALERIRLTIKGFTPESLEMKFRRIEQPLLMRLDDAKENLLYTMQARLTNTKHRLALLIRTIEGANPQEILNRGYSIVYNRQTGLVLRRAQDAVAACSLRIRLADGEIKATAQGQWDTHES</sequence>
<dbReference type="NCBIfam" id="TIGR00237">
    <property type="entry name" value="xseA"/>
    <property type="match status" value="1"/>
</dbReference>
<evidence type="ECO:0000259" key="7">
    <source>
        <dbReference type="Pfam" id="PF02601"/>
    </source>
</evidence>
<keyword evidence="4 5" id="KW-0269">Exonuclease</keyword>
<dbReference type="EC" id="3.1.11.6" evidence="5"/>
<dbReference type="GO" id="GO:0008855">
    <property type="term" value="F:exodeoxyribonuclease VII activity"/>
    <property type="evidence" value="ECO:0007669"/>
    <property type="project" value="UniProtKB-UniRule"/>
</dbReference>
<dbReference type="GO" id="GO:0009318">
    <property type="term" value="C:exodeoxyribonuclease VII complex"/>
    <property type="evidence" value="ECO:0007669"/>
    <property type="project" value="UniProtKB-UniRule"/>
</dbReference>
<evidence type="ECO:0000259" key="8">
    <source>
        <dbReference type="Pfam" id="PF13742"/>
    </source>
</evidence>
<dbReference type="PANTHER" id="PTHR30008">
    <property type="entry name" value="EXODEOXYRIBONUCLEASE 7 LARGE SUBUNIT"/>
    <property type="match status" value="1"/>
</dbReference>
<protein>
    <recommendedName>
        <fullName evidence="5">Exodeoxyribonuclease 7 large subunit</fullName>
        <ecNumber evidence="5">3.1.11.6</ecNumber>
    </recommendedName>
    <alternativeName>
        <fullName evidence="5">Exodeoxyribonuclease VII large subunit</fullName>
        <shortName evidence="5">Exonuclease VII large subunit</shortName>
    </alternativeName>
</protein>
<dbReference type="GO" id="GO:0003676">
    <property type="term" value="F:nucleic acid binding"/>
    <property type="evidence" value="ECO:0007669"/>
    <property type="project" value="InterPro"/>
</dbReference>
<evidence type="ECO:0000256" key="2">
    <source>
        <dbReference type="ARBA" id="ARBA00022722"/>
    </source>
</evidence>
<keyword evidence="2 5" id="KW-0540">Nuclease</keyword>
<comment type="subcellular location">
    <subcellularLocation>
        <location evidence="5 6">Cytoplasm</location>
    </subcellularLocation>
</comment>
<reference evidence="9 10" key="1">
    <citation type="submission" date="2020-01" db="EMBL/GenBank/DDBJ databases">
        <title>Complete genome sequence of a human oral phylogroup 1 Treponema sp. strain ATCC 700766, originally isolated from periodontitis dental plaque.</title>
        <authorList>
            <person name="Chan Y."/>
            <person name="Huo Y.-B."/>
            <person name="Yu X.-L."/>
            <person name="Zeng H."/>
            <person name="Leung W.-K."/>
            <person name="Watt R.M."/>
        </authorList>
    </citation>
    <scope>NUCLEOTIDE SEQUENCE [LARGE SCALE GENOMIC DNA]</scope>
    <source>
        <strain evidence="9 10">OMZ 804</strain>
    </source>
</reference>
<dbReference type="GO" id="GO:0005737">
    <property type="term" value="C:cytoplasm"/>
    <property type="evidence" value="ECO:0007669"/>
    <property type="project" value="UniProtKB-SubCell"/>
</dbReference>
<comment type="function">
    <text evidence="5">Bidirectionally degrades single-stranded DNA into large acid-insoluble oligonucleotides, which are then degraded further into small acid-soluble oligonucleotides.</text>
</comment>
<dbReference type="Pfam" id="PF02601">
    <property type="entry name" value="Exonuc_VII_L"/>
    <property type="match status" value="1"/>
</dbReference>
<dbReference type="EMBL" id="CP048020">
    <property type="protein sequence ID" value="QHX43897.1"/>
    <property type="molecule type" value="Genomic_DNA"/>
</dbReference>
<feature type="domain" description="OB-fold nucleic acid binding" evidence="8">
    <location>
        <begin position="5"/>
        <end position="98"/>
    </location>
</feature>
<evidence type="ECO:0000256" key="4">
    <source>
        <dbReference type="ARBA" id="ARBA00022839"/>
    </source>
</evidence>
<name>A0A6P1Y265_9SPIR</name>
<evidence type="ECO:0000256" key="1">
    <source>
        <dbReference type="ARBA" id="ARBA00022490"/>
    </source>
</evidence>
<dbReference type="InterPro" id="IPR025824">
    <property type="entry name" value="OB-fold_nuc-bd_dom"/>
</dbReference>
<dbReference type="PANTHER" id="PTHR30008:SF0">
    <property type="entry name" value="EXODEOXYRIBONUCLEASE 7 LARGE SUBUNIT"/>
    <property type="match status" value="1"/>
</dbReference>
<dbReference type="InterPro" id="IPR020579">
    <property type="entry name" value="Exonuc_VII_lsu_C"/>
</dbReference>
<evidence type="ECO:0000313" key="9">
    <source>
        <dbReference type="EMBL" id="QHX43897.1"/>
    </source>
</evidence>
<dbReference type="RefSeq" id="WP_162664202.1">
    <property type="nucleotide sequence ID" value="NZ_CP048020.1"/>
</dbReference>
<dbReference type="GO" id="GO:0006308">
    <property type="term" value="P:DNA catabolic process"/>
    <property type="evidence" value="ECO:0007669"/>
    <property type="project" value="UniProtKB-UniRule"/>
</dbReference>
<gene>
    <name evidence="5 9" type="primary">xseA</name>
    <name evidence="9" type="ORF">GWP43_11070</name>
</gene>
<accession>A0A6P1Y265</accession>
<comment type="catalytic activity">
    <reaction evidence="5 6">
        <text>Exonucleolytic cleavage in either 5'- to 3'- or 3'- to 5'-direction to yield nucleoside 5'-phosphates.</text>
        <dbReference type="EC" id="3.1.11.6"/>
    </reaction>
</comment>
<feature type="domain" description="Exonuclease VII large subunit C-terminal" evidence="7">
    <location>
        <begin position="121"/>
        <end position="320"/>
    </location>
</feature>
<dbReference type="Pfam" id="PF13742">
    <property type="entry name" value="tRNA_anti_2"/>
    <property type="match status" value="1"/>
</dbReference>
<evidence type="ECO:0000256" key="3">
    <source>
        <dbReference type="ARBA" id="ARBA00022801"/>
    </source>
</evidence>
<dbReference type="AlphaFoldDB" id="A0A6P1Y265"/>
<keyword evidence="3 5" id="KW-0378">Hydrolase</keyword>
<dbReference type="Proteomes" id="UP000464374">
    <property type="component" value="Chromosome"/>
</dbReference>
<dbReference type="CDD" id="cd04489">
    <property type="entry name" value="ExoVII_LU_OBF"/>
    <property type="match status" value="1"/>
</dbReference>
<dbReference type="InterPro" id="IPR003753">
    <property type="entry name" value="Exonuc_VII_L"/>
</dbReference>
<evidence type="ECO:0000256" key="6">
    <source>
        <dbReference type="RuleBase" id="RU004355"/>
    </source>
</evidence>
<dbReference type="KEGG" id="trz:GWP43_11070"/>
<proteinExistence type="inferred from homology"/>
<evidence type="ECO:0000256" key="5">
    <source>
        <dbReference type="HAMAP-Rule" id="MF_00378"/>
    </source>
</evidence>
<organism evidence="9 10">
    <name type="scientific">Treponema vincentii</name>
    <dbReference type="NCBI Taxonomy" id="69710"/>
    <lineage>
        <taxon>Bacteria</taxon>
        <taxon>Pseudomonadati</taxon>
        <taxon>Spirochaetota</taxon>
        <taxon>Spirochaetia</taxon>
        <taxon>Spirochaetales</taxon>
        <taxon>Treponemataceae</taxon>
        <taxon>Treponema</taxon>
    </lineage>
</organism>
<dbReference type="HAMAP" id="MF_00378">
    <property type="entry name" value="Exonuc_7_L"/>
    <property type="match status" value="1"/>
</dbReference>
<comment type="subunit">
    <text evidence="5">Heterooligomer composed of large and small subunits.</text>
</comment>
<keyword evidence="1 5" id="KW-0963">Cytoplasm</keyword>
<comment type="similarity">
    <text evidence="5 6">Belongs to the XseA family.</text>
</comment>
<evidence type="ECO:0000313" key="10">
    <source>
        <dbReference type="Proteomes" id="UP000464374"/>
    </source>
</evidence>